<evidence type="ECO:0000313" key="1">
    <source>
        <dbReference type="EMBL" id="KAG9476828.1"/>
    </source>
</evidence>
<accession>A0A8J6EVK8</accession>
<comment type="caution">
    <text evidence="1">The sequence shown here is derived from an EMBL/GenBank/DDBJ whole genome shotgun (WGS) entry which is preliminary data.</text>
</comment>
<name>A0A8J6EVK8_ELECQ</name>
<dbReference type="OrthoDB" id="9939072at2759"/>
<dbReference type="EMBL" id="WNTK01000010">
    <property type="protein sequence ID" value="KAG9476828.1"/>
    <property type="molecule type" value="Genomic_DNA"/>
</dbReference>
<protein>
    <submittedName>
        <fullName evidence="1">Uncharacterized protein</fullName>
    </submittedName>
</protein>
<evidence type="ECO:0000313" key="2">
    <source>
        <dbReference type="Proteomes" id="UP000770717"/>
    </source>
</evidence>
<sequence>MKAKFDPETPKLSLFEIEEETKRLQREVRSWQQNVESANNWQESGEGVSGEAFRTVIMMISTTRPLIYKCLTGRQRSISIEKMSWSITP</sequence>
<dbReference type="Proteomes" id="UP000770717">
    <property type="component" value="Unassembled WGS sequence"/>
</dbReference>
<organism evidence="1 2">
    <name type="scientific">Eleutherodactylus coqui</name>
    <name type="common">Puerto Rican coqui</name>
    <dbReference type="NCBI Taxonomy" id="57060"/>
    <lineage>
        <taxon>Eukaryota</taxon>
        <taxon>Metazoa</taxon>
        <taxon>Chordata</taxon>
        <taxon>Craniata</taxon>
        <taxon>Vertebrata</taxon>
        <taxon>Euteleostomi</taxon>
        <taxon>Amphibia</taxon>
        <taxon>Batrachia</taxon>
        <taxon>Anura</taxon>
        <taxon>Neobatrachia</taxon>
        <taxon>Hyloidea</taxon>
        <taxon>Eleutherodactylidae</taxon>
        <taxon>Eleutherodactylinae</taxon>
        <taxon>Eleutherodactylus</taxon>
        <taxon>Eleutherodactylus</taxon>
    </lineage>
</organism>
<gene>
    <name evidence="1" type="ORF">GDO78_002293</name>
</gene>
<keyword evidence="2" id="KW-1185">Reference proteome</keyword>
<reference evidence="1" key="1">
    <citation type="thesis" date="2020" institute="ProQuest LLC" country="789 East Eisenhower Parkway, Ann Arbor, MI, USA">
        <title>Comparative Genomics and Chromosome Evolution.</title>
        <authorList>
            <person name="Mudd A.B."/>
        </authorList>
    </citation>
    <scope>NUCLEOTIDE SEQUENCE</scope>
    <source>
        <strain evidence="1">HN-11 Male</strain>
        <tissue evidence="1">Kidney and liver</tissue>
    </source>
</reference>
<proteinExistence type="predicted"/>
<dbReference type="AlphaFoldDB" id="A0A8J6EVK8"/>